<accession>J4IBY2</accession>
<dbReference type="Proteomes" id="UP000006352">
    <property type="component" value="Unassembled WGS sequence"/>
</dbReference>
<evidence type="ECO:0000313" key="9">
    <source>
        <dbReference type="EMBL" id="CCM05456.1"/>
    </source>
</evidence>
<dbReference type="PROSITE" id="PS00086">
    <property type="entry name" value="CYTOCHROME_P450"/>
    <property type="match status" value="1"/>
</dbReference>
<keyword evidence="6 7" id="KW-0349">Heme</keyword>
<name>J4IBY2_9APHY</name>
<comment type="similarity">
    <text evidence="2 7">Belongs to the cytochrome P450 family.</text>
</comment>
<evidence type="ECO:0000256" key="7">
    <source>
        <dbReference type="RuleBase" id="RU000461"/>
    </source>
</evidence>
<reference evidence="9 10" key="1">
    <citation type="journal article" date="2012" name="Appl. Environ. Microbiol.">
        <title>Short-read sequencing for genomic analysis of the brown rot fungus Fibroporia radiculosa.</title>
        <authorList>
            <person name="Tang J.D."/>
            <person name="Perkins A.D."/>
            <person name="Sonstegard T.S."/>
            <person name="Schroeder S.G."/>
            <person name="Burgess S.C."/>
            <person name="Diehl S.V."/>
        </authorList>
    </citation>
    <scope>NUCLEOTIDE SEQUENCE [LARGE SCALE GENOMIC DNA]</scope>
    <source>
        <strain evidence="9 10">TFFH 294</strain>
    </source>
</reference>
<dbReference type="InterPro" id="IPR001128">
    <property type="entry name" value="Cyt_P450"/>
</dbReference>
<evidence type="ECO:0000256" key="1">
    <source>
        <dbReference type="ARBA" id="ARBA00001971"/>
    </source>
</evidence>
<dbReference type="STRING" id="599839.J4IBY2"/>
<dbReference type="InterPro" id="IPR002403">
    <property type="entry name" value="Cyt_P450_E_grp-IV"/>
</dbReference>
<evidence type="ECO:0000256" key="3">
    <source>
        <dbReference type="ARBA" id="ARBA00022723"/>
    </source>
</evidence>
<sequence length="526" mass="59125">MINTFFLPALLAQNWDVFVVPIPWAPPDTSDSVGNLLDILPHLADMLSYFSKLHSQYGDLVTFTLPGFGRTIIIDRPEWLEHVRKNDMVVYGKGERTLVMFTAFLGGWSPFGAEGMRWKTSRKVIKPIFASAQFDATLRAMNEILMPARELLSNAAKQDVVIDFNEFFGRLLVMIFYKMALSSDIALLTPDPSCLSEPHMLLADASTQNSISSGRIFNPWWQFTEQLNGVGETFAAARGRADKLVDDIIASRRKMSREAAAAYDDFLSTLLQGTDEVDPVLFRDCIITLLFASKDTTQNALSWSLHELSRHPDWVDAMRNEALSRDTQERAIPYDNLANYPIHMAVLYETLRLWPGVPKNSRVALQDDVLPGIPELGYGPIKVDKGDNVAWSDFEMMKNEAVWGPDAKEFNPARHLDADGQFVKPSQPKFHAFGAGPRACPGSQSATYQFVAIWASILPFFDIKPVEMKDRYWSDGLTISMRDPLLVRLKVDWSTYRLQYSRADEETNGTSLYSGVGAGLSYAVYS</sequence>
<keyword evidence="5 6" id="KW-0408">Iron</keyword>
<dbReference type="HOGENOM" id="CLU_001570_27_2_1"/>
<dbReference type="GO" id="GO:0006629">
    <property type="term" value="P:lipid metabolic process"/>
    <property type="evidence" value="ECO:0007669"/>
    <property type="project" value="UniProtKB-ARBA"/>
</dbReference>
<keyword evidence="3 6" id="KW-0479">Metal-binding</keyword>
<dbReference type="SUPFAM" id="SSF48264">
    <property type="entry name" value="Cytochrome P450"/>
    <property type="match status" value="1"/>
</dbReference>
<dbReference type="RefSeq" id="XP_012184739.1">
    <property type="nucleotide sequence ID" value="XM_012329349.1"/>
</dbReference>
<dbReference type="Gene3D" id="1.10.630.10">
    <property type="entry name" value="Cytochrome P450"/>
    <property type="match status" value="1"/>
</dbReference>
<dbReference type="PRINTS" id="PR00465">
    <property type="entry name" value="EP450IV"/>
</dbReference>
<dbReference type="GeneID" id="24100367"/>
<evidence type="ECO:0000256" key="5">
    <source>
        <dbReference type="ARBA" id="ARBA00023004"/>
    </source>
</evidence>
<dbReference type="GO" id="GO:0020037">
    <property type="term" value="F:heme binding"/>
    <property type="evidence" value="ECO:0007669"/>
    <property type="project" value="InterPro"/>
</dbReference>
<evidence type="ECO:0000256" key="4">
    <source>
        <dbReference type="ARBA" id="ARBA00023002"/>
    </source>
</evidence>
<dbReference type="GO" id="GO:0005506">
    <property type="term" value="F:iron ion binding"/>
    <property type="evidence" value="ECO:0007669"/>
    <property type="project" value="InterPro"/>
</dbReference>
<protein>
    <recommendedName>
        <fullName evidence="11">Cytochrome P450</fullName>
    </recommendedName>
</protein>
<dbReference type="InParanoid" id="J4IBY2"/>
<comment type="cofactor">
    <cofactor evidence="1 6">
        <name>heme</name>
        <dbReference type="ChEBI" id="CHEBI:30413"/>
    </cofactor>
</comment>
<feature type="chain" id="PRO_5003778870" description="Cytochrome P450" evidence="8">
    <location>
        <begin position="20"/>
        <end position="526"/>
    </location>
</feature>
<dbReference type="PRINTS" id="PR00385">
    <property type="entry name" value="P450"/>
</dbReference>
<evidence type="ECO:0000256" key="2">
    <source>
        <dbReference type="ARBA" id="ARBA00010617"/>
    </source>
</evidence>
<evidence type="ECO:0000256" key="8">
    <source>
        <dbReference type="SAM" id="SignalP"/>
    </source>
</evidence>
<keyword evidence="4 7" id="KW-0560">Oxidoreductase</keyword>
<dbReference type="GO" id="GO:0016705">
    <property type="term" value="F:oxidoreductase activity, acting on paired donors, with incorporation or reduction of molecular oxygen"/>
    <property type="evidence" value="ECO:0007669"/>
    <property type="project" value="InterPro"/>
</dbReference>
<dbReference type="Pfam" id="PF00067">
    <property type="entry name" value="p450"/>
    <property type="match status" value="1"/>
</dbReference>
<evidence type="ECO:0000256" key="6">
    <source>
        <dbReference type="PIRSR" id="PIRSR602403-1"/>
    </source>
</evidence>
<feature type="signal peptide" evidence="8">
    <location>
        <begin position="1"/>
        <end position="19"/>
    </location>
</feature>
<dbReference type="PANTHER" id="PTHR24296">
    <property type="entry name" value="CYTOCHROME P450"/>
    <property type="match status" value="1"/>
</dbReference>
<dbReference type="GO" id="GO:0004497">
    <property type="term" value="F:monooxygenase activity"/>
    <property type="evidence" value="ECO:0007669"/>
    <property type="project" value="UniProtKB-KW"/>
</dbReference>
<keyword evidence="7" id="KW-0503">Monooxygenase</keyword>
<evidence type="ECO:0000313" key="10">
    <source>
        <dbReference type="Proteomes" id="UP000006352"/>
    </source>
</evidence>
<keyword evidence="8" id="KW-0732">Signal</keyword>
<dbReference type="InterPro" id="IPR036396">
    <property type="entry name" value="Cyt_P450_sf"/>
</dbReference>
<dbReference type="AlphaFoldDB" id="J4IBY2"/>
<proteinExistence type="inferred from homology"/>
<dbReference type="EMBL" id="HE797191">
    <property type="protein sequence ID" value="CCM05456.1"/>
    <property type="molecule type" value="Genomic_DNA"/>
</dbReference>
<gene>
    <name evidence="9" type="ORF">FIBRA_07676</name>
</gene>
<organism evidence="9 10">
    <name type="scientific">Fibroporia radiculosa</name>
    <dbReference type="NCBI Taxonomy" id="599839"/>
    <lineage>
        <taxon>Eukaryota</taxon>
        <taxon>Fungi</taxon>
        <taxon>Dikarya</taxon>
        <taxon>Basidiomycota</taxon>
        <taxon>Agaricomycotina</taxon>
        <taxon>Agaricomycetes</taxon>
        <taxon>Polyporales</taxon>
        <taxon>Fibroporiaceae</taxon>
        <taxon>Fibroporia</taxon>
    </lineage>
</organism>
<keyword evidence="10" id="KW-1185">Reference proteome</keyword>
<dbReference type="OrthoDB" id="1470350at2759"/>
<feature type="binding site" description="axial binding residue" evidence="6">
    <location>
        <position position="440"/>
    </location>
    <ligand>
        <name>heme</name>
        <dbReference type="ChEBI" id="CHEBI:30413"/>
    </ligand>
    <ligandPart>
        <name>Fe</name>
        <dbReference type="ChEBI" id="CHEBI:18248"/>
    </ligandPart>
</feature>
<dbReference type="InterPro" id="IPR017972">
    <property type="entry name" value="Cyt_P450_CS"/>
</dbReference>
<evidence type="ECO:0008006" key="11">
    <source>
        <dbReference type="Google" id="ProtNLM"/>
    </source>
</evidence>